<feature type="region of interest" description="Disordered" evidence="1">
    <location>
        <begin position="2283"/>
        <end position="2311"/>
    </location>
</feature>
<dbReference type="InterPro" id="IPR053134">
    <property type="entry name" value="RNA-dir_DNA_polymerase"/>
</dbReference>
<feature type="region of interest" description="Disordered" evidence="1">
    <location>
        <begin position="2101"/>
        <end position="2176"/>
    </location>
</feature>
<feature type="region of interest" description="Disordered" evidence="1">
    <location>
        <begin position="2352"/>
        <end position="2407"/>
    </location>
</feature>
<comment type="caution">
    <text evidence="3">The sequence shown here is derived from an EMBL/GenBank/DDBJ whole genome shotgun (WGS) entry which is preliminary data.</text>
</comment>
<gene>
    <name evidence="3" type="ORF">CBR_g37898</name>
</gene>
<feature type="region of interest" description="Disordered" evidence="1">
    <location>
        <begin position="970"/>
        <end position="1016"/>
    </location>
</feature>
<reference evidence="3 4" key="1">
    <citation type="journal article" date="2018" name="Cell">
        <title>The Chara Genome: Secondary Complexity and Implications for Plant Terrestrialization.</title>
        <authorList>
            <person name="Nishiyama T."/>
            <person name="Sakayama H."/>
            <person name="Vries J.D."/>
            <person name="Buschmann H."/>
            <person name="Saint-Marcoux D."/>
            <person name="Ullrich K.K."/>
            <person name="Haas F.B."/>
            <person name="Vanderstraeten L."/>
            <person name="Becker D."/>
            <person name="Lang D."/>
            <person name="Vosolsobe S."/>
            <person name="Rombauts S."/>
            <person name="Wilhelmsson P.K.I."/>
            <person name="Janitza P."/>
            <person name="Kern R."/>
            <person name="Heyl A."/>
            <person name="Rumpler F."/>
            <person name="Villalobos L.I.A.C."/>
            <person name="Clay J.M."/>
            <person name="Skokan R."/>
            <person name="Toyoda A."/>
            <person name="Suzuki Y."/>
            <person name="Kagoshima H."/>
            <person name="Schijlen E."/>
            <person name="Tajeshwar N."/>
            <person name="Catarino B."/>
            <person name="Hetherington A.J."/>
            <person name="Saltykova A."/>
            <person name="Bonnot C."/>
            <person name="Breuninger H."/>
            <person name="Symeonidi A."/>
            <person name="Radhakrishnan G.V."/>
            <person name="Van Nieuwerburgh F."/>
            <person name="Deforce D."/>
            <person name="Chang C."/>
            <person name="Karol K.G."/>
            <person name="Hedrich R."/>
            <person name="Ulvskov P."/>
            <person name="Glockner G."/>
            <person name="Delwiche C.F."/>
            <person name="Petrasek J."/>
            <person name="Van de Peer Y."/>
            <person name="Friml J."/>
            <person name="Beilby M."/>
            <person name="Dolan L."/>
            <person name="Kohara Y."/>
            <person name="Sugano S."/>
            <person name="Fujiyama A."/>
            <person name="Delaux P.-M."/>
            <person name="Quint M."/>
            <person name="TheiBen G."/>
            <person name="Hagemann M."/>
            <person name="Harholt J."/>
            <person name="Dunand C."/>
            <person name="Zachgo S."/>
            <person name="Langdale J."/>
            <person name="Maumus F."/>
            <person name="Straeten D.V.D."/>
            <person name="Gould S.B."/>
            <person name="Rensing S.A."/>
        </authorList>
    </citation>
    <scope>NUCLEOTIDE SEQUENCE [LARGE SCALE GENOMIC DNA]</scope>
    <source>
        <strain evidence="3 4">S276</strain>
    </source>
</reference>
<feature type="region of interest" description="Disordered" evidence="1">
    <location>
        <begin position="2196"/>
        <end position="2225"/>
    </location>
</feature>
<accession>A0A388LP90</accession>
<name>A0A388LP90_CHABU</name>
<dbReference type="SUPFAM" id="SSF53098">
    <property type="entry name" value="Ribonuclease H-like"/>
    <property type="match status" value="1"/>
</dbReference>
<dbReference type="InterPro" id="IPR000477">
    <property type="entry name" value="RT_dom"/>
</dbReference>
<dbReference type="Gene3D" id="3.30.420.10">
    <property type="entry name" value="Ribonuclease H-like superfamily/Ribonuclease H"/>
    <property type="match status" value="1"/>
</dbReference>
<feature type="region of interest" description="Disordered" evidence="1">
    <location>
        <begin position="2057"/>
        <end position="2079"/>
    </location>
</feature>
<feature type="compositionally biased region" description="Basic residues" evidence="1">
    <location>
        <begin position="2384"/>
        <end position="2393"/>
    </location>
</feature>
<dbReference type="Pfam" id="PF00078">
    <property type="entry name" value="RVT_1"/>
    <property type="match status" value="1"/>
</dbReference>
<feature type="compositionally biased region" description="Low complexity" evidence="1">
    <location>
        <begin position="2283"/>
        <end position="2294"/>
    </location>
</feature>
<feature type="domain" description="Integrase catalytic" evidence="2">
    <location>
        <begin position="823"/>
        <end position="938"/>
    </location>
</feature>
<dbReference type="EMBL" id="BFEA01000461">
    <property type="protein sequence ID" value="GBG84022.1"/>
    <property type="molecule type" value="Genomic_DNA"/>
</dbReference>
<evidence type="ECO:0000313" key="4">
    <source>
        <dbReference type="Proteomes" id="UP000265515"/>
    </source>
</evidence>
<dbReference type="OrthoDB" id="18982at2759"/>
<feature type="region of interest" description="Disordered" evidence="1">
    <location>
        <begin position="2245"/>
        <end position="2265"/>
    </location>
</feature>
<dbReference type="Gramene" id="GBG84022">
    <property type="protein sequence ID" value="GBG84022"/>
    <property type="gene ID" value="CBR_g37898"/>
</dbReference>
<dbReference type="InterPro" id="IPR043128">
    <property type="entry name" value="Rev_trsase/Diguanyl_cyclase"/>
</dbReference>
<dbReference type="Gene3D" id="3.10.10.10">
    <property type="entry name" value="HIV Type 1 Reverse Transcriptase, subunit A, domain 1"/>
    <property type="match status" value="1"/>
</dbReference>
<feature type="compositionally biased region" description="Polar residues" evidence="1">
    <location>
        <begin position="976"/>
        <end position="987"/>
    </location>
</feature>
<feature type="region of interest" description="Disordered" evidence="1">
    <location>
        <begin position="40"/>
        <end position="74"/>
    </location>
</feature>
<feature type="region of interest" description="Disordered" evidence="1">
    <location>
        <begin position="1046"/>
        <end position="1099"/>
    </location>
</feature>
<feature type="compositionally biased region" description="Basic and acidic residues" evidence="1">
    <location>
        <begin position="44"/>
        <end position="65"/>
    </location>
</feature>
<feature type="region of interest" description="Disordered" evidence="1">
    <location>
        <begin position="420"/>
        <end position="470"/>
    </location>
</feature>
<feature type="compositionally biased region" description="Polar residues" evidence="1">
    <location>
        <begin position="1069"/>
        <end position="1083"/>
    </location>
</feature>
<sequence length="2522" mass="275892">MVLTRPKTSGMEQQPGETTEAYEARMLDMVVEYKQRAAVATSARKKEDEEAEEQRRLAEQQRQADADATATAADERRRLRRDKLLGCAGDIEVIAGEWAVAAEEEGAPSAVRGLATTIEHVSDLVATCAAQQEDILCMDTLVWKQIPVIDELLDRVRRLEQQLASSTPAGPSNLMDRVNVLEIDVETLKDGTITTNQRIDQQICAAAASSTATNRESIPKFDGLPIFCDATKTDPIPWWWQFELKLDIHHVINPNRHAYLDSRSGGACQAWLDNMLSPHNVAVSELHTKISWADPLAAWHKRFQVEPPELQAAEKLQRFYENDLPSTNWITQYQCLASTPNLPSTFVAIKHFFIRRNCSALQNALTQVEETLTTSEQLFDKASQIILTNIEAKNLGHSSAAGPGRGQHQPKVVVVAATTTTDPSNEAASSEEGDRLAATGDGGRPARGRGRGKPKTHTNSSPGAGPAAQEPWTHYGVERIGPAPHVAARDPLARFTKELDQPRHEHRTDVIGLCFLRAAATTESSPTDLSSDPRMARLLDEFIDIFESPIGVVPDRPISHEIILEAGVVPPKGCIYRMSEEELEVLRAQLDDLLDTGWIRPSSSPYGAPVLFVRKKNKDLRLCIDYRKLNAQTVKNAGPLPWIDDLLERLGGAKFFSKLDLKSGYHQISIRPQDCYKSALKTRYGHFEWTVMHFGLTNAPATFQAAMTNEFCAMLDRFVLVYLDDILIYSPTLEDHLEHLRRVLETLPTSHAIVSHARFVDAANPATIVCTGVTTITGPFEATGSDCHGHYRPVPQAQDRRGWNSHDGRRTHQVRHVFALQLSSKAPKLAEVLYAGWIRTKGYPKEIVCDRDTRFMSDFWLALIKRWGSSLKPSSARHPQTDGQTERAHQTAQVLLRILIRPDQKDWVERLPDVELAYNSSIHPAIGMSPLEFEHDSPCSQIRGCIELQARSFRVSEIIHAVPVSVENREKPNMSHHVSSSRGQRTSPAVDRIQYRRDGSVRFSEPRREDSVSSPSRSLYVSEILNSAVQALPRFPADRPDLRYRCSSAGSGEASSRGNGVELGRDSGGMSSIRSGFASSSKANGKRVQREGRGDVRERREGWTGLITDRGKKSLHRGALHRYETREIVNIFSESEACGVGGLGVLNRGSDSGHEKSVISLQVSWEIKGRDRDGRCAFLNGGDIWAVRGKAEAEGLARLVASVDVKLTVHSSVVLYLSRGLIERAEKLIGVVLEGVGMQRDVEETRTRTACSDMVESDKTAVLRAAVDSIIHGIDSRQSHVAYAPQNGWGDVGRVNVQVFVPQVRVVLLLNENIAEKSRGESSNREGGLSEKCVAVDFTDVTWLGCKGGFSDREALVPLVSVEVEWGSDKATGSKAFKLRRASVRLGALALYIVNARLLTAERVLLISAGGDYSGSEGVAVDVVATLNPVVTESGSGLEFVRGAWEVVAAIEKRGDVNAVGGEGMGDVSTAVAAREWDVEIEELKKAVLKTVAVAVDVKVSYLCLDINKELLAVVLKLTTEISEVLPSVSSTGNQNDESVETGVLGTALSVKCDEFDFVLQIGTEDEDVRPQTESPLTLPPGFGPGLCLMDWALGWLELWGNVRELTIFYAPKLGGIADSELLWLRHKQCAMNGSRMVDALDESRGIGLQKQRKRKKNVRLLWCRANSIGRGDAGEGAGNALAGSWSAGMSVVHLSWPSGGYVTAAILACCIRGATCIGFSGRFDWPAALMSFWQVNSDKRSEQQGSTRHDHHDDGGRLDFETVPLRPPFVVEGVDATDVCETSDSCNEAPYTTEECGNSPMLVIIDLQDCALAYEPGIESLRVPGMRVAVPGGRWNEGRAGLGEEDAASPPRRCRAGISVGMSGFSRVAGKDVRGHVAVADVEKLEDQLSVHEPLMVSALSALSVSTPSLVGSKCGRVYRGEDAHRSPGGPVAAVVAVAAVRVKAFPVGGSAGAHTEVSLRDVGVHILDTGMKRLSYMSDYSASSMRRDGFTQVAREVAICASIRTGCEEGPEWEVDCENKQLLVDSCSDTTAALGRLSGQLQQLYGSAVLAEVGQGAGGKDGQDNHEREAEDDEESCDWAWVDAITELVRTNDLLESEGSNWKRKEAEGDGAGDGEQRPGTTGNVNGTGTGDYYVEEWFKDPRSTSERTSVRGNVEYSLTGGRGHSDADLQSNQLPSETIIAGKRVQGRELQLGWERQSESGPSESHAAPCGSGNAGRGGARDSEAGWYEVMGMNVLENHIPSEEEDDEGSLDKSGGKRQFRRVGSGKRLGALSVASSIISTSSAASSTASSPVGGESLHRSSSSKLFRKEALPKRYPPSIGRVFVHDWMVRWRMYGGSDWPMVPSDEWASEIEGSERRESRRRNSSGDSERKTGRSAKREVVKRRGRSWGRSRGERKDLKSAGRRTEEIMEVHLGGMSIQYDLFPEDSQYISRLAVAVNNVGVYDLSADADWKLVLGYYTMHSQPRESTARAFKLELDAVKPTHTDSLEEYRHQLVLDDIVDVYVSVMVGGSIDLLEGN</sequence>
<dbReference type="InterPro" id="IPR043502">
    <property type="entry name" value="DNA/RNA_pol_sf"/>
</dbReference>
<feature type="compositionally biased region" description="Basic and acidic residues" evidence="1">
    <location>
        <begin position="993"/>
        <end position="1011"/>
    </location>
</feature>
<dbReference type="GO" id="GO:0003676">
    <property type="term" value="F:nucleic acid binding"/>
    <property type="evidence" value="ECO:0007669"/>
    <property type="project" value="InterPro"/>
</dbReference>
<evidence type="ECO:0000313" key="3">
    <source>
        <dbReference type="EMBL" id="GBG84022.1"/>
    </source>
</evidence>
<feature type="compositionally biased region" description="Basic residues" evidence="1">
    <location>
        <begin position="446"/>
        <end position="456"/>
    </location>
</feature>
<feature type="compositionally biased region" description="Basic and acidic residues" evidence="1">
    <location>
        <begin position="1088"/>
        <end position="1099"/>
    </location>
</feature>
<protein>
    <recommendedName>
        <fullName evidence="2">Integrase catalytic domain-containing protein</fullName>
    </recommendedName>
</protein>
<dbReference type="InterPro" id="IPR001584">
    <property type="entry name" value="Integrase_cat-core"/>
</dbReference>
<feature type="compositionally biased region" description="Basic and acidic residues" evidence="1">
    <location>
        <begin position="2371"/>
        <end position="2383"/>
    </location>
</feature>
<proteinExistence type="predicted"/>
<dbReference type="CDD" id="cd01647">
    <property type="entry name" value="RT_LTR"/>
    <property type="match status" value="1"/>
</dbReference>
<feature type="compositionally biased region" description="Low complexity" evidence="1">
    <location>
        <begin position="1047"/>
        <end position="1056"/>
    </location>
</feature>
<dbReference type="PANTHER" id="PTHR24559:SF444">
    <property type="entry name" value="REVERSE TRANSCRIPTASE DOMAIN-CONTAINING PROTEIN"/>
    <property type="match status" value="1"/>
</dbReference>
<dbReference type="Gene3D" id="3.30.70.270">
    <property type="match status" value="1"/>
</dbReference>
<dbReference type="STRING" id="69332.A0A388LP90"/>
<dbReference type="Proteomes" id="UP000265515">
    <property type="component" value="Unassembled WGS sequence"/>
</dbReference>
<dbReference type="GO" id="GO:0015074">
    <property type="term" value="P:DNA integration"/>
    <property type="evidence" value="ECO:0007669"/>
    <property type="project" value="InterPro"/>
</dbReference>
<dbReference type="SUPFAM" id="SSF56672">
    <property type="entry name" value="DNA/RNA polymerases"/>
    <property type="match status" value="1"/>
</dbReference>
<keyword evidence="4" id="KW-1185">Reference proteome</keyword>
<feature type="compositionally biased region" description="Basic and acidic residues" evidence="1">
    <location>
        <begin position="2139"/>
        <end position="2152"/>
    </location>
</feature>
<dbReference type="PANTHER" id="PTHR24559">
    <property type="entry name" value="TRANSPOSON TY3-I GAG-POL POLYPROTEIN"/>
    <property type="match status" value="1"/>
</dbReference>
<evidence type="ECO:0000256" key="1">
    <source>
        <dbReference type="SAM" id="MobiDB-lite"/>
    </source>
</evidence>
<feature type="compositionally biased region" description="Basic and acidic residues" evidence="1">
    <location>
        <begin position="2395"/>
        <end position="2407"/>
    </location>
</feature>
<dbReference type="InterPro" id="IPR012337">
    <property type="entry name" value="RNaseH-like_sf"/>
</dbReference>
<organism evidence="3 4">
    <name type="scientific">Chara braunii</name>
    <name type="common">Braun's stonewort</name>
    <dbReference type="NCBI Taxonomy" id="69332"/>
    <lineage>
        <taxon>Eukaryota</taxon>
        <taxon>Viridiplantae</taxon>
        <taxon>Streptophyta</taxon>
        <taxon>Charophyceae</taxon>
        <taxon>Charales</taxon>
        <taxon>Characeae</taxon>
        <taxon>Chara</taxon>
    </lineage>
</organism>
<dbReference type="InterPro" id="IPR036397">
    <property type="entry name" value="RNaseH_sf"/>
</dbReference>
<evidence type="ECO:0000259" key="2">
    <source>
        <dbReference type="PROSITE" id="PS50994"/>
    </source>
</evidence>
<dbReference type="PROSITE" id="PS50994">
    <property type="entry name" value="INTEGRASE"/>
    <property type="match status" value="1"/>
</dbReference>